<proteinExistence type="predicted"/>
<reference evidence="2 3" key="1">
    <citation type="submission" date="2018-01" db="EMBL/GenBank/DDBJ databases">
        <title>Genomic Sequence of Chromobacterium MWU13-2610 from wild cranberry bogs within the Cape Cod National Seashore.</title>
        <authorList>
            <person name="O'Hara-Hanley K."/>
            <person name="Soby S."/>
            <person name="Harrison A."/>
        </authorList>
    </citation>
    <scope>NUCLEOTIDE SEQUENCE [LARGE SCALE GENOMIC DNA]</scope>
    <source>
        <strain evidence="2 3">MWU13-2610</strain>
    </source>
</reference>
<evidence type="ECO:0000313" key="2">
    <source>
        <dbReference type="EMBL" id="POA96829.1"/>
    </source>
</evidence>
<name>A0A2K4MIJ9_9NEIS</name>
<dbReference type="PANTHER" id="PTHR37285">
    <property type="entry name" value="SPORE WALL MATURATION PROTEIN DIT1"/>
    <property type="match status" value="1"/>
</dbReference>
<dbReference type="PANTHER" id="PTHR37285:SF5">
    <property type="entry name" value="SPORE WALL MATURATION PROTEIN DIT1"/>
    <property type="match status" value="1"/>
</dbReference>
<dbReference type="RefSeq" id="WP_103321820.1">
    <property type="nucleotide sequence ID" value="NZ_PPTF01000098.1"/>
</dbReference>
<dbReference type="InterPro" id="IPR007817">
    <property type="entry name" value="Isocyanide_synthase_DIT1"/>
</dbReference>
<sequence>MHMLSPQPRRAPGETDAPPQLNEEQRRSQISSGHRLIRLVRQKRFHLYSKAEFHTRAVRLPADYWLHHFVPALRAGMNETMAQRVSAAVARARKNAGLYGVAKPGVAEFIAEAFFDNWWFKAKEDNMSRAALRDRVRELIAQGKPIRLHLPILSRKPFSPVKNRGPLPDLAELHTLARCAEAAQVIHALSPTGCQFVILADGFKYNRACRTPDVFVAAYQDGLRYWIEQLAIGDIVKLENYEQWVAAGIPAALAEERTRRYQAHCRELEARYGAHFDADALDESMAALERLDDVGGQLSFTFWSVVGSVYYEELFALAETDSFADRHYGDEVQQLYIAYLSSLHRNLAEYRFQGLHLPMLGYFPPERTRELFRALRRQAWEAAIRYVAISLTDRDLDVVRRIDGDAIKLTIHGKKGEVHFLSATKQDVNMTAQHCCGGVAASAEGAKLTFRYRLERESLGEVPVLIERLPDTAFYREKYGALHALQKLDQPICYASAAELAGNGLMHTLLLRKG</sequence>
<dbReference type="AlphaFoldDB" id="A0A2K4MIJ9"/>
<dbReference type="EMBL" id="PPTF01000098">
    <property type="protein sequence ID" value="POA96829.1"/>
    <property type="molecule type" value="Genomic_DNA"/>
</dbReference>
<evidence type="ECO:0000313" key="3">
    <source>
        <dbReference type="Proteomes" id="UP000236416"/>
    </source>
</evidence>
<comment type="caution">
    <text evidence="2">The sequence shown here is derived from an EMBL/GenBank/DDBJ whole genome shotgun (WGS) entry which is preliminary data.</text>
</comment>
<evidence type="ECO:0008006" key="4">
    <source>
        <dbReference type="Google" id="ProtNLM"/>
    </source>
</evidence>
<gene>
    <name evidence="2" type="ORF">C2134_19995</name>
</gene>
<evidence type="ECO:0000256" key="1">
    <source>
        <dbReference type="SAM" id="MobiDB-lite"/>
    </source>
</evidence>
<feature type="region of interest" description="Disordered" evidence="1">
    <location>
        <begin position="1"/>
        <end position="33"/>
    </location>
</feature>
<protein>
    <recommendedName>
        <fullName evidence="4">Pyoverdine/dityrosine biosynthesis protein</fullName>
    </recommendedName>
</protein>
<dbReference type="Pfam" id="PF05141">
    <property type="entry name" value="DIT1_PvcA"/>
    <property type="match status" value="1"/>
</dbReference>
<dbReference type="Proteomes" id="UP000236416">
    <property type="component" value="Unassembled WGS sequence"/>
</dbReference>
<organism evidence="2 3">
    <name type="scientific">Chromobacterium sinusclupearum</name>
    <dbReference type="NCBI Taxonomy" id="2077146"/>
    <lineage>
        <taxon>Bacteria</taxon>
        <taxon>Pseudomonadati</taxon>
        <taxon>Pseudomonadota</taxon>
        <taxon>Betaproteobacteria</taxon>
        <taxon>Neisseriales</taxon>
        <taxon>Chromobacteriaceae</taxon>
        <taxon>Chromobacterium</taxon>
    </lineage>
</organism>
<keyword evidence="3" id="KW-1185">Reference proteome</keyword>
<accession>A0A2K4MIJ9</accession>